<dbReference type="Pfam" id="PF01820">
    <property type="entry name" value="Dala_Dala_lig_N"/>
    <property type="match status" value="1"/>
</dbReference>
<dbReference type="InterPro" id="IPR005905">
    <property type="entry name" value="D_ala_D_ala"/>
</dbReference>
<keyword evidence="9 10" id="KW-0961">Cell wall biogenesis/degradation</keyword>
<dbReference type="GO" id="GO:0009252">
    <property type="term" value="P:peptidoglycan biosynthetic process"/>
    <property type="evidence" value="ECO:0007669"/>
    <property type="project" value="UniProtKB-UniRule"/>
</dbReference>
<evidence type="ECO:0000313" key="16">
    <source>
        <dbReference type="Proteomes" id="UP000231503"/>
    </source>
</evidence>
<keyword evidence="12" id="KW-0479">Metal-binding</keyword>
<dbReference type="InterPro" id="IPR016185">
    <property type="entry name" value="PreATP-grasp_dom_sf"/>
</dbReference>
<dbReference type="InterPro" id="IPR011127">
    <property type="entry name" value="Dala_Dala_lig_N"/>
</dbReference>
<dbReference type="Gene3D" id="3.40.50.20">
    <property type="match status" value="2"/>
</dbReference>
<dbReference type="UniPathway" id="UPA00219"/>
<evidence type="ECO:0000256" key="11">
    <source>
        <dbReference type="PIRSR" id="PIRSR039102-1"/>
    </source>
</evidence>
<dbReference type="Gene3D" id="3.30.470.20">
    <property type="entry name" value="ATP-grasp fold, B domain"/>
    <property type="match status" value="1"/>
</dbReference>
<dbReference type="GO" id="GO:0071555">
    <property type="term" value="P:cell wall organization"/>
    <property type="evidence" value="ECO:0007669"/>
    <property type="project" value="UniProtKB-KW"/>
</dbReference>
<evidence type="ECO:0000256" key="10">
    <source>
        <dbReference type="HAMAP-Rule" id="MF_00047"/>
    </source>
</evidence>
<feature type="active site" evidence="11">
    <location>
        <position position="157"/>
    </location>
</feature>
<evidence type="ECO:0000256" key="1">
    <source>
        <dbReference type="ARBA" id="ARBA00004496"/>
    </source>
</evidence>
<proteinExistence type="inferred from homology"/>
<evidence type="ECO:0000256" key="9">
    <source>
        <dbReference type="ARBA" id="ARBA00023316"/>
    </source>
</evidence>
<comment type="pathway">
    <text evidence="10">Cell wall biogenesis; peptidoglycan biosynthesis.</text>
</comment>
<dbReference type="InterPro" id="IPR011095">
    <property type="entry name" value="Dala_Dala_lig_C"/>
</dbReference>
<reference evidence="16" key="1">
    <citation type="submission" date="2017-09" db="EMBL/GenBank/DDBJ databases">
        <title>Depth-based differentiation of microbial function through sediment-hosted aquifers and enrichment of novel symbionts in the deep terrestrial subsurface.</title>
        <authorList>
            <person name="Probst A.J."/>
            <person name="Ladd B."/>
            <person name="Jarett J.K."/>
            <person name="Geller-Mcgrath D.E."/>
            <person name="Sieber C.M.K."/>
            <person name="Emerson J.B."/>
            <person name="Anantharaman K."/>
            <person name="Thomas B.C."/>
            <person name="Malmstrom R."/>
            <person name="Stieglmeier M."/>
            <person name="Klingl A."/>
            <person name="Woyke T."/>
            <person name="Ryan C.M."/>
            <person name="Banfield J.F."/>
        </authorList>
    </citation>
    <scope>NUCLEOTIDE SEQUENCE [LARGE SCALE GENOMIC DNA]</scope>
</reference>
<dbReference type="Gene3D" id="3.30.1490.20">
    <property type="entry name" value="ATP-grasp fold, A domain"/>
    <property type="match status" value="1"/>
</dbReference>
<dbReference type="HAMAP" id="MF_00047">
    <property type="entry name" value="Dala_Dala_lig"/>
    <property type="match status" value="1"/>
</dbReference>
<comment type="similarity">
    <text evidence="2 10">Belongs to the D-alanine--D-alanine ligase family.</text>
</comment>
<keyword evidence="12" id="KW-0460">Magnesium</keyword>
<evidence type="ECO:0000256" key="2">
    <source>
        <dbReference type="ARBA" id="ARBA00010871"/>
    </source>
</evidence>
<keyword evidence="8 10" id="KW-0573">Peptidoglycan synthesis</keyword>
<keyword evidence="5 13" id="KW-0547">Nucleotide-binding</keyword>
<dbReference type="PROSITE" id="PS00844">
    <property type="entry name" value="DALA_DALA_LIGASE_2"/>
    <property type="match status" value="1"/>
</dbReference>
<dbReference type="PANTHER" id="PTHR23132:SF23">
    <property type="entry name" value="D-ALANINE--D-ALANINE LIGASE B"/>
    <property type="match status" value="1"/>
</dbReference>
<feature type="active site" evidence="11">
    <location>
        <position position="293"/>
    </location>
</feature>
<keyword evidence="4 10" id="KW-0436">Ligase</keyword>
<feature type="binding site" evidence="12">
    <location>
        <position position="270"/>
    </location>
    <ligand>
        <name>Mg(2+)</name>
        <dbReference type="ChEBI" id="CHEBI:18420"/>
        <label>1</label>
    </ligand>
</feature>
<dbReference type="EMBL" id="PFCO01000008">
    <property type="protein sequence ID" value="PIR69407.1"/>
    <property type="molecule type" value="Genomic_DNA"/>
</dbReference>
<evidence type="ECO:0000256" key="3">
    <source>
        <dbReference type="ARBA" id="ARBA00022490"/>
    </source>
</evidence>
<evidence type="ECO:0000256" key="6">
    <source>
        <dbReference type="ARBA" id="ARBA00022840"/>
    </source>
</evidence>
<evidence type="ECO:0000256" key="4">
    <source>
        <dbReference type="ARBA" id="ARBA00022598"/>
    </source>
</evidence>
<dbReference type="SUPFAM" id="SSF52440">
    <property type="entry name" value="PreATP-grasp domain"/>
    <property type="match status" value="1"/>
</dbReference>
<keyword evidence="6 13" id="KW-0067">ATP-binding</keyword>
<evidence type="ECO:0000256" key="12">
    <source>
        <dbReference type="PIRSR" id="PIRSR039102-3"/>
    </source>
</evidence>
<comment type="subcellular location">
    <subcellularLocation>
        <location evidence="1 10">Cytoplasm</location>
    </subcellularLocation>
</comment>
<gene>
    <name evidence="10" type="primary">ddl</name>
    <name evidence="15" type="ORF">COU47_03490</name>
</gene>
<dbReference type="InterPro" id="IPR013815">
    <property type="entry name" value="ATP_grasp_subdomain_1"/>
</dbReference>
<protein>
    <recommendedName>
        <fullName evidence="10">D-alanine--D-alanine ligase</fullName>
        <ecNumber evidence="10">6.3.2.4</ecNumber>
    </recommendedName>
    <alternativeName>
        <fullName evidence="10">D-Ala-D-Ala ligase</fullName>
    </alternativeName>
    <alternativeName>
        <fullName evidence="10">D-alanylalanine synthetase</fullName>
    </alternativeName>
</protein>
<comment type="cofactor">
    <cofactor evidence="12">
        <name>Mg(2+)</name>
        <dbReference type="ChEBI" id="CHEBI:18420"/>
    </cofactor>
    <cofactor evidence="12">
        <name>Mn(2+)</name>
        <dbReference type="ChEBI" id="CHEBI:29035"/>
    </cofactor>
    <text evidence="12">Binds 2 magnesium or manganese ions per subunit.</text>
</comment>
<comment type="function">
    <text evidence="10">Cell wall formation.</text>
</comment>
<feature type="domain" description="ATP-grasp" evidence="14">
    <location>
        <begin position="111"/>
        <end position="315"/>
    </location>
</feature>
<dbReference type="PIRSF" id="PIRSF039102">
    <property type="entry name" value="Ddl/VanB"/>
    <property type="match status" value="1"/>
</dbReference>
<evidence type="ECO:0000259" key="14">
    <source>
        <dbReference type="PROSITE" id="PS50975"/>
    </source>
</evidence>
<keyword evidence="12" id="KW-0464">Manganese</keyword>
<dbReference type="GO" id="GO:0008360">
    <property type="term" value="P:regulation of cell shape"/>
    <property type="evidence" value="ECO:0007669"/>
    <property type="project" value="UniProtKB-KW"/>
</dbReference>
<dbReference type="InterPro" id="IPR000291">
    <property type="entry name" value="D-Ala_lig_Van_CS"/>
</dbReference>
<dbReference type="AlphaFoldDB" id="A0A2H0TCZ3"/>
<feature type="binding site" evidence="12">
    <location>
        <position position="284"/>
    </location>
    <ligand>
        <name>Mg(2+)</name>
        <dbReference type="ChEBI" id="CHEBI:18420"/>
        <label>2</label>
    </ligand>
</feature>
<evidence type="ECO:0000256" key="13">
    <source>
        <dbReference type="PROSITE-ProRule" id="PRU00409"/>
    </source>
</evidence>
<dbReference type="PANTHER" id="PTHR23132">
    <property type="entry name" value="D-ALANINE--D-ALANINE LIGASE"/>
    <property type="match status" value="1"/>
</dbReference>
<dbReference type="Proteomes" id="UP000231503">
    <property type="component" value="Unassembled WGS sequence"/>
</dbReference>
<evidence type="ECO:0000313" key="15">
    <source>
        <dbReference type="EMBL" id="PIR69407.1"/>
    </source>
</evidence>
<evidence type="ECO:0000256" key="7">
    <source>
        <dbReference type="ARBA" id="ARBA00022960"/>
    </source>
</evidence>
<dbReference type="InterPro" id="IPR011761">
    <property type="entry name" value="ATP-grasp"/>
</dbReference>
<comment type="catalytic activity">
    <reaction evidence="10">
        <text>2 D-alanine + ATP = D-alanyl-D-alanine + ADP + phosphate + H(+)</text>
        <dbReference type="Rhea" id="RHEA:11224"/>
        <dbReference type="ChEBI" id="CHEBI:15378"/>
        <dbReference type="ChEBI" id="CHEBI:30616"/>
        <dbReference type="ChEBI" id="CHEBI:43474"/>
        <dbReference type="ChEBI" id="CHEBI:57416"/>
        <dbReference type="ChEBI" id="CHEBI:57822"/>
        <dbReference type="ChEBI" id="CHEBI:456216"/>
        <dbReference type="EC" id="6.3.2.4"/>
    </reaction>
</comment>
<evidence type="ECO:0000256" key="5">
    <source>
        <dbReference type="ARBA" id="ARBA00022741"/>
    </source>
</evidence>
<sequence length="320" mass="35289">MAKITVGILRGGPSSEYDVSLKTGENVLRSLPEGMYKGIDIFISRDGEWHHKGIVRSPETILRHVDVAFNAMHGEYGEDGTVQKILERHAIPYTGSDAIASRFAMKKNVAKELLSRAGLKVLPSILVKPEDDVEDTCRVVHRAMAPPWVVKPAGKGSSVGVSIVRTLPNLADALTEALRIDSAALVEKYINGREATCGVLENFREETYYALPVIEIIPPKGKFFDYQCKYDGSTQEICPGRFSPREKTHIQDAAIRAHKALGCRHYSRTDMMLANDTVWVLEINTLPGLTSESLLPKSAEAIGLSFPALLDHIVRLAIKK</sequence>
<feature type="binding site" evidence="12">
    <location>
        <position position="282"/>
    </location>
    <ligand>
        <name>Mg(2+)</name>
        <dbReference type="ChEBI" id="CHEBI:18420"/>
        <label>1</label>
    </ligand>
</feature>
<dbReference type="EC" id="6.3.2.4" evidence="10"/>
<evidence type="ECO:0000256" key="8">
    <source>
        <dbReference type="ARBA" id="ARBA00022984"/>
    </source>
</evidence>
<organism evidence="15 16">
    <name type="scientific">Candidatus Niyogibacteria bacterium CG10_big_fil_rev_8_21_14_0_10_46_36</name>
    <dbReference type="NCBI Taxonomy" id="1974726"/>
    <lineage>
        <taxon>Bacteria</taxon>
        <taxon>Candidatus Niyogiibacteriota</taxon>
    </lineage>
</organism>
<dbReference type="NCBIfam" id="NF002378">
    <property type="entry name" value="PRK01372.1"/>
    <property type="match status" value="1"/>
</dbReference>
<keyword evidence="7 10" id="KW-0133">Cell shape</keyword>
<dbReference type="GO" id="GO:0005737">
    <property type="term" value="C:cytoplasm"/>
    <property type="evidence" value="ECO:0007669"/>
    <property type="project" value="UniProtKB-SubCell"/>
</dbReference>
<accession>A0A2H0TCZ3</accession>
<feature type="binding site" evidence="12">
    <location>
        <position position="282"/>
    </location>
    <ligand>
        <name>Mg(2+)</name>
        <dbReference type="ChEBI" id="CHEBI:18420"/>
        <label>2</label>
    </ligand>
</feature>
<dbReference type="NCBIfam" id="TIGR01205">
    <property type="entry name" value="D_ala_D_alaTIGR"/>
    <property type="match status" value="1"/>
</dbReference>
<dbReference type="GO" id="GO:0005524">
    <property type="term" value="F:ATP binding"/>
    <property type="evidence" value="ECO:0007669"/>
    <property type="project" value="UniProtKB-UniRule"/>
</dbReference>
<dbReference type="PROSITE" id="PS50975">
    <property type="entry name" value="ATP_GRASP"/>
    <property type="match status" value="1"/>
</dbReference>
<keyword evidence="3 10" id="KW-0963">Cytoplasm</keyword>
<feature type="active site" evidence="11">
    <location>
        <position position="16"/>
    </location>
</feature>
<dbReference type="Pfam" id="PF07478">
    <property type="entry name" value="Dala_Dala_lig_C"/>
    <property type="match status" value="1"/>
</dbReference>
<comment type="caution">
    <text evidence="15">The sequence shown here is derived from an EMBL/GenBank/DDBJ whole genome shotgun (WGS) entry which is preliminary data.</text>
</comment>
<name>A0A2H0TCZ3_9BACT</name>
<dbReference type="GO" id="GO:0008716">
    <property type="term" value="F:D-alanine-D-alanine ligase activity"/>
    <property type="evidence" value="ECO:0007669"/>
    <property type="project" value="UniProtKB-UniRule"/>
</dbReference>
<dbReference type="SUPFAM" id="SSF56059">
    <property type="entry name" value="Glutathione synthetase ATP-binding domain-like"/>
    <property type="match status" value="1"/>
</dbReference>
<dbReference type="GO" id="GO:0046872">
    <property type="term" value="F:metal ion binding"/>
    <property type="evidence" value="ECO:0007669"/>
    <property type="project" value="UniProtKB-KW"/>
</dbReference>